<proteinExistence type="inferred from homology"/>
<evidence type="ECO:0000313" key="4">
    <source>
        <dbReference type="Proteomes" id="UP001373714"/>
    </source>
</evidence>
<keyword evidence="4" id="KW-1185">Reference proteome</keyword>
<reference evidence="3 4" key="1">
    <citation type="submission" date="2019-10" db="EMBL/GenBank/DDBJ databases">
        <authorList>
            <person name="Palmer J.M."/>
        </authorList>
    </citation>
    <scope>NUCLEOTIDE SEQUENCE [LARGE SCALE GENOMIC DNA]</scope>
    <source>
        <strain evidence="3 4">TWF730</strain>
    </source>
</reference>
<dbReference type="Proteomes" id="UP001373714">
    <property type="component" value="Unassembled WGS sequence"/>
</dbReference>
<evidence type="ECO:0000256" key="1">
    <source>
        <dbReference type="ARBA" id="ARBA00007447"/>
    </source>
</evidence>
<dbReference type="InterPro" id="IPR021109">
    <property type="entry name" value="Peptidase_aspartic_dom_sf"/>
</dbReference>
<organism evidence="3 4">
    <name type="scientific">Orbilia blumenaviensis</name>
    <dbReference type="NCBI Taxonomy" id="1796055"/>
    <lineage>
        <taxon>Eukaryota</taxon>
        <taxon>Fungi</taxon>
        <taxon>Dikarya</taxon>
        <taxon>Ascomycota</taxon>
        <taxon>Pezizomycotina</taxon>
        <taxon>Orbiliomycetes</taxon>
        <taxon>Orbiliales</taxon>
        <taxon>Orbiliaceae</taxon>
        <taxon>Orbilia</taxon>
    </lineage>
</organism>
<gene>
    <name evidence="3" type="ORF">TWF730_003133</name>
</gene>
<dbReference type="GO" id="GO:0006508">
    <property type="term" value="P:proteolysis"/>
    <property type="evidence" value="ECO:0007669"/>
    <property type="project" value="InterPro"/>
</dbReference>
<dbReference type="CDD" id="cd05471">
    <property type="entry name" value="pepsin_like"/>
    <property type="match status" value="1"/>
</dbReference>
<dbReference type="PANTHER" id="PTHR47966:SF65">
    <property type="entry name" value="ASPARTIC-TYPE ENDOPEPTIDASE"/>
    <property type="match status" value="1"/>
</dbReference>
<evidence type="ECO:0000259" key="2">
    <source>
        <dbReference type="PROSITE" id="PS51767"/>
    </source>
</evidence>
<dbReference type="AlphaFoldDB" id="A0AAV9U8U7"/>
<dbReference type="Gene3D" id="2.40.70.10">
    <property type="entry name" value="Acid Proteases"/>
    <property type="match status" value="1"/>
</dbReference>
<dbReference type="InterPro" id="IPR001461">
    <property type="entry name" value="Aspartic_peptidase_A1"/>
</dbReference>
<dbReference type="InterPro" id="IPR033121">
    <property type="entry name" value="PEPTIDASE_A1"/>
</dbReference>
<comment type="caution">
    <text evidence="3">The sequence shown here is derived from an EMBL/GenBank/DDBJ whole genome shotgun (WGS) entry which is preliminary data.</text>
</comment>
<protein>
    <recommendedName>
        <fullName evidence="2">Peptidase A1 domain-containing protein</fullName>
    </recommendedName>
</protein>
<dbReference type="InterPro" id="IPR034164">
    <property type="entry name" value="Pepsin-like_dom"/>
</dbReference>
<dbReference type="PANTHER" id="PTHR47966">
    <property type="entry name" value="BETA-SITE APP-CLEAVING ENZYME, ISOFORM A-RELATED"/>
    <property type="match status" value="1"/>
</dbReference>
<dbReference type="GO" id="GO:0004190">
    <property type="term" value="F:aspartic-type endopeptidase activity"/>
    <property type="evidence" value="ECO:0007669"/>
    <property type="project" value="InterPro"/>
</dbReference>
<dbReference type="PROSITE" id="PS51767">
    <property type="entry name" value="PEPTIDASE_A1"/>
    <property type="match status" value="1"/>
</dbReference>
<name>A0AAV9U8U7_9PEZI</name>
<dbReference type="EMBL" id="JAVHNS010000014">
    <property type="protein sequence ID" value="KAK6335755.1"/>
    <property type="molecule type" value="Genomic_DNA"/>
</dbReference>
<dbReference type="SUPFAM" id="SSF50630">
    <property type="entry name" value="Acid proteases"/>
    <property type="match status" value="1"/>
</dbReference>
<feature type="domain" description="Peptidase A1" evidence="2">
    <location>
        <begin position="60"/>
        <end position="300"/>
    </location>
</feature>
<accession>A0AAV9U8U7</accession>
<comment type="similarity">
    <text evidence="1">Belongs to the peptidase A1 family.</text>
</comment>
<sequence>MDHMRLGLAVNFVVFLSSFKIIAAWSSQVVFQKSQLEPVADTEGRYGWARLMFPIPSVYPYVEVDIGTPPQTLTLAVTDGPITWVPFLSKISGIKDCLAVYGSGDLCDLAEISGIYDPLSSQTCRNLTIEAPRYRFFLDEPDYSWNTTARVTWQHRGQYITDTISINGIQAVSQAIGLADKFTVTAPTLGLGVPHISPDEFPPTFLENLRLQGKVNSLVWSVWANDYRSREGRVYFGAIDEGKFYGELKRFDTMAAGGLNVTGVFWVDGKGGNSSLSMVVTDQRGYRRAHARANLFFGDQ</sequence>
<evidence type="ECO:0000313" key="3">
    <source>
        <dbReference type="EMBL" id="KAK6335755.1"/>
    </source>
</evidence>
<dbReference type="Pfam" id="PF00026">
    <property type="entry name" value="Asp"/>
    <property type="match status" value="1"/>
</dbReference>